<keyword evidence="1" id="KW-1133">Transmembrane helix</keyword>
<feature type="transmembrane region" description="Helical" evidence="1">
    <location>
        <begin position="134"/>
        <end position="153"/>
    </location>
</feature>
<evidence type="ECO:0000313" key="2">
    <source>
        <dbReference type="EMBL" id="MCA9385514.1"/>
    </source>
</evidence>
<feature type="transmembrane region" description="Helical" evidence="1">
    <location>
        <begin position="70"/>
        <end position="91"/>
    </location>
</feature>
<evidence type="ECO:0000256" key="1">
    <source>
        <dbReference type="SAM" id="Phobius"/>
    </source>
</evidence>
<reference evidence="2" key="2">
    <citation type="journal article" date="2021" name="Microbiome">
        <title>Successional dynamics and alternative stable states in a saline activated sludge microbial community over 9 years.</title>
        <authorList>
            <person name="Wang Y."/>
            <person name="Ye J."/>
            <person name="Ju F."/>
            <person name="Liu L."/>
            <person name="Boyd J.A."/>
            <person name="Deng Y."/>
            <person name="Parks D.H."/>
            <person name="Jiang X."/>
            <person name="Yin X."/>
            <person name="Woodcroft B.J."/>
            <person name="Tyson G.W."/>
            <person name="Hugenholtz P."/>
            <person name="Polz M.F."/>
            <person name="Zhang T."/>
        </authorList>
    </citation>
    <scope>NUCLEOTIDE SEQUENCE</scope>
    <source>
        <strain evidence="2">HKST-UBA11</strain>
    </source>
</reference>
<proteinExistence type="predicted"/>
<protein>
    <submittedName>
        <fullName evidence="2">Uncharacterized protein</fullName>
    </submittedName>
</protein>
<sequence>MRQTIISLIITVFLFGVFSYFLANLEVFNRPVVDSYRVEYNLLTAEEFYSSFQELRRAGLIFQLINVQSVYAMTITIFFLSMSFFTTIHLFTDKFFFKKFYEQPDLGVALRRGLFFALLLVALLYIRVMGLWDFIIVGATISTIIVVELFVTYSSQLYTQQKESNTTDEQNEKHTTAHS</sequence>
<dbReference type="EMBL" id="JAGQLH010000024">
    <property type="protein sequence ID" value="MCA9385514.1"/>
    <property type="molecule type" value="Genomic_DNA"/>
</dbReference>
<feature type="transmembrane region" description="Helical" evidence="1">
    <location>
        <begin position="112"/>
        <end position="128"/>
    </location>
</feature>
<reference evidence="2" key="1">
    <citation type="submission" date="2020-04" db="EMBL/GenBank/DDBJ databases">
        <authorList>
            <person name="Zhang T."/>
        </authorList>
    </citation>
    <scope>NUCLEOTIDE SEQUENCE</scope>
    <source>
        <strain evidence="2">HKST-UBA11</strain>
    </source>
</reference>
<organism evidence="2 3">
    <name type="scientific">Candidatus Dojkabacteria bacterium</name>
    <dbReference type="NCBI Taxonomy" id="2099670"/>
    <lineage>
        <taxon>Bacteria</taxon>
        <taxon>Candidatus Dojkabacteria</taxon>
    </lineage>
</organism>
<comment type="caution">
    <text evidence="2">The sequence shown here is derived from an EMBL/GenBank/DDBJ whole genome shotgun (WGS) entry which is preliminary data.</text>
</comment>
<dbReference type="AlphaFoldDB" id="A0A955L8F0"/>
<evidence type="ECO:0000313" key="3">
    <source>
        <dbReference type="Proteomes" id="UP000754563"/>
    </source>
</evidence>
<keyword evidence="1" id="KW-0472">Membrane</keyword>
<accession>A0A955L8F0</accession>
<gene>
    <name evidence="2" type="ORF">KC717_02610</name>
</gene>
<dbReference type="Proteomes" id="UP000754563">
    <property type="component" value="Unassembled WGS sequence"/>
</dbReference>
<name>A0A955L8F0_9BACT</name>
<keyword evidence="1" id="KW-0812">Transmembrane</keyword>
<feature type="transmembrane region" description="Helical" evidence="1">
    <location>
        <begin position="5"/>
        <end position="23"/>
    </location>
</feature>